<dbReference type="SMART" id="SM00347">
    <property type="entry name" value="HTH_MARR"/>
    <property type="match status" value="1"/>
</dbReference>
<comment type="subcellular location">
    <subcellularLocation>
        <location evidence="1">Cytoplasm</location>
    </subcellularLocation>
</comment>
<gene>
    <name evidence="9" type="ORF">EI981_15025</name>
</gene>
<keyword evidence="10" id="KW-1185">Reference proteome</keyword>
<dbReference type="PANTHER" id="PTHR42756:SF1">
    <property type="entry name" value="TRANSCRIPTIONAL REPRESSOR OF EMRAB OPERON"/>
    <property type="match status" value="1"/>
</dbReference>
<keyword evidence="3" id="KW-0238">DNA-binding</keyword>
<dbReference type="InterPro" id="IPR036390">
    <property type="entry name" value="WH_DNA-bd_sf"/>
</dbReference>
<evidence type="ECO:0000256" key="5">
    <source>
        <dbReference type="ARBA" id="ARBA00046337"/>
    </source>
</evidence>
<evidence type="ECO:0000256" key="1">
    <source>
        <dbReference type="ARBA" id="ARBA00004496"/>
    </source>
</evidence>
<dbReference type="AlphaFoldDB" id="A0A3Q9I9L7"/>
<dbReference type="RefSeq" id="WP_126999447.1">
    <property type="nucleotide sequence ID" value="NZ_CP034346.1"/>
</dbReference>
<feature type="domain" description="HTH marR-type" evidence="8">
    <location>
        <begin position="1"/>
        <end position="137"/>
    </location>
</feature>
<dbReference type="InterPro" id="IPR036388">
    <property type="entry name" value="WH-like_DNA-bd_sf"/>
</dbReference>
<dbReference type="InterPro" id="IPR011991">
    <property type="entry name" value="ArsR-like_HTH"/>
</dbReference>
<name>A0A3Q9I9L7_9BACL</name>
<dbReference type="PRINTS" id="PR00598">
    <property type="entry name" value="HTHMARR"/>
</dbReference>
<dbReference type="EMBL" id="CP034346">
    <property type="protein sequence ID" value="AZS15625.1"/>
    <property type="molecule type" value="Genomic_DNA"/>
</dbReference>
<dbReference type="GO" id="GO:0003700">
    <property type="term" value="F:DNA-binding transcription factor activity"/>
    <property type="evidence" value="ECO:0007669"/>
    <property type="project" value="InterPro"/>
</dbReference>
<dbReference type="SUPFAM" id="SSF46785">
    <property type="entry name" value="Winged helix' DNA-binding domain"/>
    <property type="match status" value="1"/>
</dbReference>
<dbReference type="InterPro" id="IPR000835">
    <property type="entry name" value="HTH_MarR-typ"/>
</dbReference>
<organism evidence="9 10">
    <name type="scientific">Paenibacillus lutimineralis</name>
    <dbReference type="NCBI Taxonomy" id="2707005"/>
    <lineage>
        <taxon>Bacteria</taxon>
        <taxon>Bacillati</taxon>
        <taxon>Bacillota</taxon>
        <taxon>Bacilli</taxon>
        <taxon>Bacillales</taxon>
        <taxon>Paenibacillaceae</taxon>
        <taxon>Paenibacillus</taxon>
    </lineage>
</organism>
<protein>
    <recommendedName>
        <fullName evidence="6">HTH-type transcriptional regulator SarZ</fullName>
    </recommendedName>
    <alternativeName>
        <fullName evidence="7">Staphylococcal accessory regulator Z</fullName>
    </alternativeName>
</protein>
<evidence type="ECO:0000256" key="3">
    <source>
        <dbReference type="ARBA" id="ARBA00023125"/>
    </source>
</evidence>
<evidence type="ECO:0000313" key="10">
    <source>
        <dbReference type="Proteomes" id="UP000270678"/>
    </source>
</evidence>
<proteinExistence type="inferred from homology"/>
<dbReference type="Pfam" id="PF22381">
    <property type="entry name" value="Staph_reg_Sar_Rot"/>
    <property type="match status" value="1"/>
</dbReference>
<evidence type="ECO:0000256" key="4">
    <source>
        <dbReference type="ARBA" id="ARBA00023163"/>
    </source>
</evidence>
<evidence type="ECO:0000256" key="6">
    <source>
        <dbReference type="ARBA" id="ARBA00047188"/>
    </source>
</evidence>
<dbReference type="InterPro" id="IPR055166">
    <property type="entry name" value="Transc_reg_Sar_Rot_HTH"/>
</dbReference>
<dbReference type="Gene3D" id="1.10.10.10">
    <property type="entry name" value="Winged helix-like DNA-binding domain superfamily/Winged helix DNA-binding domain"/>
    <property type="match status" value="1"/>
</dbReference>
<dbReference type="GO" id="GO:0005737">
    <property type="term" value="C:cytoplasm"/>
    <property type="evidence" value="ECO:0007669"/>
    <property type="project" value="UniProtKB-SubCell"/>
</dbReference>
<dbReference type="Proteomes" id="UP000270678">
    <property type="component" value="Chromosome"/>
</dbReference>
<dbReference type="PANTHER" id="PTHR42756">
    <property type="entry name" value="TRANSCRIPTIONAL REGULATOR, MARR"/>
    <property type="match status" value="1"/>
</dbReference>
<keyword evidence="2" id="KW-0805">Transcription regulation</keyword>
<evidence type="ECO:0000256" key="7">
    <source>
        <dbReference type="ARBA" id="ARBA00047207"/>
    </source>
</evidence>
<dbReference type="SMART" id="SM00418">
    <property type="entry name" value="HTH_ARSR"/>
    <property type="match status" value="1"/>
</dbReference>
<dbReference type="PROSITE" id="PS50995">
    <property type="entry name" value="HTH_MARR_2"/>
    <property type="match status" value="1"/>
</dbReference>
<comment type="similarity">
    <text evidence="5">Belongs to the SarZ family.</text>
</comment>
<dbReference type="KEGG" id="plut:EI981_15025"/>
<dbReference type="OrthoDB" id="2366010at2"/>
<dbReference type="InterPro" id="IPR001845">
    <property type="entry name" value="HTH_ArsR_DNA-bd_dom"/>
</dbReference>
<reference evidence="10" key="1">
    <citation type="submission" date="2018-12" db="EMBL/GenBank/DDBJ databases">
        <title>Complete genome sequence of Paenibacillus sp. MBLB1234.</title>
        <authorList>
            <person name="Nam Y.-D."/>
            <person name="Kang J."/>
            <person name="Chung W.-H."/>
            <person name="Park Y.S."/>
        </authorList>
    </citation>
    <scope>NUCLEOTIDE SEQUENCE [LARGE SCALE GENOMIC DNA]</scope>
    <source>
        <strain evidence="10">MBLB1234</strain>
    </source>
</reference>
<evidence type="ECO:0000256" key="2">
    <source>
        <dbReference type="ARBA" id="ARBA00023015"/>
    </source>
</evidence>
<accession>A0A3Q9I9L7</accession>
<sequence length="144" mass="17221">MQMSLQEMKQIFLMIKNIDRHVTQYFEKRTGISLTRYEILYKLLEKGQLSQMKLRHELKIDQAAITRHLKILEEESYVTRHRNEQNNREVIVQITEAGKDILDNCELDKKCCMNEMFGSFTEHELKQLQILVKKFESEAEKLKS</sequence>
<dbReference type="CDD" id="cd00090">
    <property type="entry name" value="HTH_ARSR"/>
    <property type="match status" value="1"/>
</dbReference>
<evidence type="ECO:0000259" key="8">
    <source>
        <dbReference type="PROSITE" id="PS50995"/>
    </source>
</evidence>
<keyword evidence="4" id="KW-0804">Transcription</keyword>
<evidence type="ECO:0000313" key="9">
    <source>
        <dbReference type="EMBL" id="AZS15625.1"/>
    </source>
</evidence>
<dbReference type="GO" id="GO:0003677">
    <property type="term" value="F:DNA binding"/>
    <property type="evidence" value="ECO:0007669"/>
    <property type="project" value="UniProtKB-KW"/>
</dbReference>